<evidence type="ECO:0000256" key="4">
    <source>
        <dbReference type="ARBA" id="ARBA00023277"/>
    </source>
</evidence>
<evidence type="ECO:0000256" key="1">
    <source>
        <dbReference type="ARBA" id="ARBA00011738"/>
    </source>
</evidence>
<reference evidence="9 10" key="2">
    <citation type="journal article" date="2010" name="Stand. Genomic Sci.">
        <title>Complete genome sequence of Xylanimonas cellulosilytica type strain (XIL07).</title>
        <authorList>
            <person name="Foster B."/>
            <person name="Pukall R."/>
            <person name="Abt B."/>
            <person name="Nolan M."/>
            <person name="Glavina Del Rio T."/>
            <person name="Chen F."/>
            <person name="Lucas S."/>
            <person name="Tice H."/>
            <person name="Pitluck S."/>
            <person name="Cheng J.-F."/>
            <person name="Chertkov O."/>
            <person name="Brettin T."/>
            <person name="Han C."/>
            <person name="Detter J.C."/>
            <person name="Bruce D."/>
            <person name="Goodwin L."/>
            <person name="Ivanova N."/>
            <person name="Mavromatis K."/>
            <person name="Pati A."/>
            <person name="Mikhailova N."/>
            <person name="Chen A."/>
            <person name="Palaniappan K."/>
            <person name="Land M."/>
            <person name="Hauser L."/>
            <person name="Chang Y.-J."/>
            <person name="Jeffries C.D."/>
            <person name="Chain P."/>
            <person name="Rohde M."/>
            <person name="Goeker M."/>
            <person name="Bristow J."/>
            <person name="Eisen J.A."/>
            <person name="Markowitz V."/>
            <person name="Hugenholtz P."/>
            <person name="Kyrpides N.C."/>
            <person name="Klenk H.-P."/>
            <person name="Lapidus A."/>
        </authorList>
    </citation>
    <scope>NUCLEOTIDE SEQUENCE [LARGE SCALE GENOMIC DNA]</scope>
    <source>
        <strain evidence="10">DSM 15894 / CECT 5975 / LMG 20990 / XIL07</strain>
    </source>
</reference>
<feature type="binding site" evidence="6">
    <location>
        <position position="488"/>
    </location>
    <ligand>
        <name>alpha-maltose 1-phosphate</name>
        <dbReference type="ChEBI" id="CHEBI:63576"/>
    </ligand>
</feature>
<comment type="subunit">
    <text evidence="1 6">Homodimer.</text>
</comment>
<dbReference type="InterPro" id="IPR006047">
    <property type="entry name" value="GH13_cat_dom"/>
</dbReference>
<dbReference type="eggNOG" id="COG0296">
    <property type="taxonomic scope" value="Bacteria"/>
</dbReference>
<dbReference type="AlphaFoldDB" id="D1BW87"/>
<protein>
    <recommendedName>
        <fullName evidence="6">Alpha-1,4-glucan:maltose-1-phosphate maltosyltransferase</fullName>
        <shortName evidence="6">GMPMT</shortName>
        <ecNumber evidence="6">2.4.99.16</ecNumber>
    </recommendedName>
    <alternativeName>
        <fullName evidence="6">(1-&gt;4)-alpha-D-glucan:maltose-1-phosphate alpha-D-maltosyltransferase</fullName>
    </alternativeName>
</protein>
<dbReference type="InterPro" id="IPR049171">
    <property type="entry name" value="GLGE_C"/>
</dbReference>
<dbReference type="GO" id="GO:0004553">
    <property type="term" value="F:hydrolase activity, hydrolyzing O-glycosyl compounds"/>
    <property type="evidence" value="ECO:0007669"/>
    <property type="project" value="InterPro"/>
</dbReference>
<evidence type="ECO:0000256" key="2">
    <source>
        <dbReference type="ARBA" id="ARBA00022676"/>
    </source>
</evidence>
<dbReference type="InterPro" id="IPR013783">
    <property type="entry name" value="Ig-like_fold"/>
</dbReference>
<reference evidence="10" key="1">
    <citation type="submission" date="2009-11" db="EMBL/GenBank/DDBJ databases">
        <title>The complete chromosome of Xylanimonas cellulosilytica DSM 15894.</title>
        <authorList>
            <consortium name="US DOE Joint Genome Institute (JGI-PGF)"/>
            <person name="Lucas S."/>
            <person name="Copeland A."/>
            <person name="Lapidus A."/>
            <person name="Glavina del Rio T."/>
            <person name="Dalin E."/>
            <person name="Tice H."/>
            <person name="Bruce D."/>
            <person name="Goodwin L."/>
            <person name="Pitluck S."/>
            <person name="Kyrpides N."/>
            <person name="Mavromatis K."/>
            <person name="Ivanova N."/>
            <person name="Mikhailova N."/>
            <person name="Foster B."/>
            <person name="Clum A."/>
            <person name="Brettin T."/>
            <person name="Detter J.C."/>
            <person name="Han C."/>
            <person name="Larimer F."/>
            <person name="Land M."/>
            <person name="Hauser L."/>
            <person name="Markowitz V."/>
            <person name="Cheng J.F."/>
            <person name="Hugenholtz P."/>
            <person name="Woyke T."/>
            <person name="Wu D."/>
            <person name="Gehrich-Schroeter G."/>
            <person name="Schneider S."/>
            <person name="Pukall S.R."/>
            <person name="Klenk H.P."/>
            <person name="Eisen J.A."/>
        </authorList>
    </citation>
    <scope>NUCLEOTIDE SEQUENCE [LARGE SCALE GENOMIC DNA]</scope>
    <source>
        <strain evidence="10">DSM 15894 / CECT 5975 / LMG 20990 / XIL07</strain>
    </source>
</reference>
<feature type="domain" description="Glycosyl hydrolase family 13 catalytic" evidence="8">
    <location>
        <begin position="340"/>
        <end position="689"/>
    </location>
</feature>
<dbReference type="Gene3D" id="2.60.40.1180">
    <property type="entry name" value="Golgi alpha-mannosidase II"/>
    <property type="match status" value="1"/>
</dbReference>
<feature type="active site" description="Proton donor" evidence="6">
    <location>
        <position position="552"/>
    </location>
</feature>
<dbReference type="Gene3D" id="1.20.58.80">
    <property type="entry name" value="Phosphotransferase system, lactose/cellobiose-type IIA subunit"/>
    <property type="match status" value="1"/>
</dbReference>
<feature type="region of interest" description="Disordered" evidence="7">
    <location>
        <begin position="1"/>
        <end position="107"/>
    </location>
</feature>
<dbReference type="HAMAP" id="MF_02124">
    <property type="entry name" value="GlgE"/>
    <property type="match status" value="1"/>
</dbReference>
<dbReference type="STRING" id="446471.Xcel_2417"/>
<comment type="similarity">
    <text evidence="6">Belongs to the glycosyl hydrolase 13 family. GlgE subfamily.</text>
</comment>
<dbReference type="InterPro" id="IPR026585">
    <property type="entry name" value="GlgE"/>
</dbReference>
<dbReference type="HOGENOM" id="CLU_015798_0_0_11"/>
<dbReference type="PANTHER" id="PTHR47786">
    <property type="entry name" value="ALPHA-1,4-GLUCAN:MALTOSE-1-PHOSPHATE MALTOSYLTRANSFERASE"/>
    <property type="match status" value="1"/>
</dbReference>
<dbReference type="Gene3D" id="3.20.20.80">
    <property type="entry name" value="Glycosidases"/>
    <property type="match status" value="1"/>
</dbReference>
<dbReference type="Pfam" id="PF21702">
    <property type="entry name" value="GLGE_C"/>
    <property type="match status" value="1"/>
</dbReference>
<accession>D1BW87</accession>
<dbReference type="InterPro" id="IPR021828">
    <property type="entry name" value="GlgE_dom_N/S"/>
</dbReference>
<dbReference type="InterPro" id="IPR017853">
    <property type="entry name" value="GH"/>
</dbReference>
<evidence type="ECO:0000256" key="3">
    <source>
        <dbReference type="ARBA" id="ARBA00022679"/>
    </source>
</evidence>
<comment type="function">
    <text evidence="6">Maltosyltransferase that uses maltose 1-phosphate (M1P) as the sugar donor to elongate linear or branched alpha-(1-&gt;4)-glucans. Is involved in a branched alpha-glucan biosynthetic pathway from trehalose, together with TreS, Mak and GlgB.</text>
</comment>
<dbReference type="SUPFAM" id="SSF51445">
    <property type="entry name" value="(Trans)glycosidases"/>
    <property type="match status" value="1"/>
</dbReference>
<feature type="active site" description="Nucleophile" evidence="6">
    <location>
        <position position="523"/>
    </location>
</feature>
<dbReference type="EMBL" id="CP001821">
    <property type="protein sequence ID" value="ACZ31432.1"/>
    <property type="molecule type" value="Genomic_DNA"/>
</dbReference>
<dbReference type="CDD" id="cd11344">
    <property type="entry name" value="AmyAc_GlgE_like"/>
    <property type="match status" value="1"/>
</dbReference>
<proteinExistence type="inferred from homology"/>
<evidence type="ECO:0000313" key="9">
    <source>
        <dbReference type="EMBL" id="ACZ31432.1"/>
    </source>
</evidence>
<feature type="binding site" evidence="6">
    <location>
        <position position="393"/>
    </location>
    <ligand>
        <name>alpha-maltose 1-phosphate</name>
        <dbReference type="ChEBI" id="CHEBI:63576"/>
    </ligand>
</feature>
<keyword evidence="2 6" id="KW-0328">Glycosyltransferase</keyword>
<keyword evidence="3 6" id="KW-0808">Transferase</keyword>
<feature type="binding site" evidence="6">
    <location>
        <begin position="662"/>
        <end position="663"/>
    </location>
    <ligand>
        <name>alpha-maltose 1-phosphate</name>
        <dbReference type="ChEBI" id="CHEBI:63576"/>
    </ligand>
</feature>
<evidence type="ECO:0000256" key="7">
    <source>
        <dbReference type="SAM" id="MobiDB-lite"/>
    </source>
</evidence>
<feature type="site" description="Transition state stabilizer" evidence="6">
    <location>
        <position position="609"/>
    </location>
</feature>
<dbReference type="KEGG" id="xce:Xcel_2417"/>
<dbReference type="Gene3D" id="2.60.40.10">
    <property type="entry name" value="Immunoglobulins"/>
    <property type="match status" value="1"/>
</dbReference>
<feature type="compositionally biased region" description="Polar residues" evidence="7">
    <location>
        <begin position="38"/>
        <end position="48"/>
    </location>
</feature>
<dbReference type="CAZy" id="GH13">
    <property type="family name" value="Glycoside Hydrolase Family 13"/>
</dbReference>
<dbReference type="PANTHER" id="PTHR47786:SF2">
    <property type="entry name" value="GLYCOSYL HYDROLASE FAMILY 13 CATALYTIC DOMAIN-CONTAINING PROTEIN"/>
    <property type="match status" value="1"/>
</dbReference>
<dbReference type="InterPro" id="IPR013780">
    <property type="entry name" value="Glyco_hydro_b"/>
</dbReference>
<evidence type="ECO:0000256" key="6">
    <source>
        <dbReference type="HAMAP-Rule" id="MF_02124"/>
    </source>
</evidence>
<dbReference type="Pfam" id="PF11896">
    <property type="entry name" value="GlgE_dom_N_S"/>
    <property type="match status" value="1"/>
</dbReference>
<dbReference type="SMART" id="SM00642">
    <property type="entry name" value="Aamy"/>
    <property type="match status" value="1"/>
</dbReference>
<organism evidence="9 10">
    <name type="scientific">Xylanimonas cellulosilytica (strain DSM 15894 / JCM 12276 / CECT 5975 / KCTC 9989 / LMG 20990 / NBRC 107835 / XIL07)</name>
    <dbReference type="NCBI Taxonomy" id="446471"/>
    <lineage>
        <taxon>Bacteria</taxon>
        <taxon>Bacillati</taxon>
        <taxon>Actinomycetota</taxon>
        <taxon>Actinomycetes</taxon>
        <taxon>Micrococcales</taxon>
        <taxon>Promicromonosporaceae</taxon>
        <taxon>Xylanimonas</taxon>
    </lineage>
</organism>
<feature type="compositionally biased region" description="Low complexity" evidence="7">
    <location>
        <begin position="51"/>
        <end position="69"/>
    </location>
</feature>
<dbReference type="eggNOG" id="COG0366">
    <property type="taxonomic scope" value="Bacteria"/>
</dbReference>
<evidence type="ECO:0000259" key="8">
    <source>
        <dbReference type="SMART" id="SM00642"/>
    </source>
</evidence>
<name>D1BW87_XYLCX</name>
<feature type="binding site" evidence="6">
    <location>
        <position position="453"/>
    </location>
    <ligand>
        <name>alpha-maltose 1-phosphate</name>
        <dbReference type="ChEBI" id="CHEBI:63576"/>
    </ligand>
</feature>
<dbReference type="GO" id="GO:0030979">
    <property type="term" value="P:alpha-glucan biosynthetic process"/>
    <property type="evidence" value="ECO:0007669"/>
    <property type="project" value="UniProtKB-UniRule"/>
</dbReference>
<evidence type="ECO:0000313" key="10">
    <source>
        <dbReference type="Proteomes" id="UP000002255"/>
    </source>
</evidence>
<keyword evidence="4 6" id="KW-0119">Carbohydrate metabolism</keyword>
<comment type="catalytic activity">
    <reaction evidence="5 6">
        <text>alpha-maltose 1-phosphate + [(1-&gt;4)-alpha-D-glucosyl](n) = [(1-&gt;4)-alpha-D-glucosyl](n+2) + phosphate</text>
        <dbReference type="Rhea" id="RHEA:42692"/>
        <dbReference type="Rhea" id="RHEA-COMP:9584"/>
        <dbReference type="Rhea" id="RHEA-COMP:10183"/>
        <dbReference type="ChEBI" id="CHEBI:15444"/>
        <dbReference type="ChEBI" id="CHEBI:43474"/>
        <dbReference type="ChEBI" id="CHEBI:63576"/>
        <dbReference type="EC" id="2.4.99.16"/>
    </reaction>
</comment>
<feature type="binding site" evidence="6">
    <location>
        <position position="524"/>
    </location>
    <ligand>
        <name>alpha-maltose 1-phosphate</name>
        <dbReference type="ChEBI" id="CHEBI:63576"/>
    </ligand>
</feature>
<dbReference type="Proteomes" id="UP000002255">
    <property type="component" value="Chromosome"/>
</dbReference>
<sequence>MPTPDPTTPQVPAESSAAPSKAAPRRKAPAKSAAPARTTSVGTTSARTKSAGAKPAGAKPAGTKQAGTKPAGAKSTSARSTGAKPTGAKSTRTKVAAAEQPHATAVSGGVARVMEPTSHHVPVVVPAPAPVPTPHVPIGRIPVLEVSPVVEGGRWPAKAAVGEVVPVEATVFREGHDAVNATAVLVAPDGTVHSTAPMHDIHPGLDHFQGFLQPDAEGDWAFRVEAWSDPYATWAHDATIKFEAGIDEELMLAEGVLLFERITAPQAQAERSDDDAATLAEAARILGDETRLPAARLAIATTQAVRDALTRSPLRDVVSPSADYPLRVHRRQALFGSWYEIFPRSEGATRADDGSWTSGTFATAAQRLPAIAGMGFDVVYLTPIHPIGTQFRKGRNNTLDAKPGDPGSPYAIGAAEGGHDAIHPDLGTEDDFRAFVRTAADHGLEVALDLALQCSPDHPWVTTHPEWFKTRADGTIAYAENPPKKYQDIYPLYFDNDPEGLRQAVLAVVEHWIDLGVTLFRVDNPHTKPLDFWEWLLAEVHAKRPDVIFLSEAFTKPAMMATLARIGFHQSYTYFTWRNTKDEILDYLQEVSGPGGSVMRPSFWPTTHDILPPYLQHGGVGGFAVRAVLAATGSPTWGIYSGYELVENVPRPGVEEQVDNEKYEFKPRSWEHAESIGISTLLRRLNEIRREHPALQQLRNLSVHHADNGNVLAFSRRVRAEHLPLAAGDGRSPVAGHTDDVVLVIVNLDPWGAQESTVHLDLAALGLTPPPGTDGSAPFFVAHDLLSGESYPWGAHPFVRLDPRHQVAHVLQVGLG</sequence>
<evidence type="ECO:0000256" key="5">
    <source>
        <dbReference type="ARBA" id="ARBA00048735"/>
    </source>
</evidence>
<gene>
    <name evidence="6" type="primary">glgE</name>
    <name evidence="9" type="ordered locus">Xcel_2417</name>
</gene>
<dbReference type="EC" id="2.4.99.16" evidence="6"/>
<keyword evidence="10" id="KW-1185">Reference proteome</keyword>
<dbReference type="GO" id="GO:0016758">
    <property type="term" value="F:hexosyltransferase activity"/>
    <property type="evidence" value="ECO:0007669"/>
    <property type="project" value="UniProtKB-UniRule"/>
</dbReference>